<accession>A0ABD1RKL2</accession>
<dbReference type="Proteomes" id="UP001604277">
    <property type="component" value="Unassembled WGS sequence"/>
</dbReference>
<sequence>MASGAGSFPKTVGSNSSDVDAFYKRRHVGAKRPLPATGFCLLLPDYLEFSVEGTGPTGDEVEGASDVTTGVAEIKKELSTIVSGVYKTVTPGTDAAEGTGGGRDMLSTTPPTPYLELWNVGKIKTRHN</sequence>
<evidence type="ECO:0000313" key="2">
    <source>
        <dbReference type="EMBL" id="KAL2488912.1"/>
    </source>
</evidence>
<organism evidence="2 3">
    <name type="scientific">Forsythia ovata</name>
    <dbReference type="NCBI Taxonomy" id="205694"/>
    <lineage>
        <taxon>Eukaryota</taxon>
        <taxon>Viridiplantae</taxon>
        <taxon>Streptophyta</taxon>
        <taxon>Embryophyta</taxon>
        <taxon>Tracheophyta</taxon>
        <taxon>Spermatophyta</taxon>
        <taxon>Magnoliopsida</taxon>
        <taxon>eudicotyledons</taxon>
        <taxon>Gunneridae</taxon>
        <taxon>Pentapetalae</taxon>
        <taxon>asterids</taxon>
        <taxon>lamiids</taxon>
        <taxon>Lamiales</taxon>
        <taxon>Oleaceae</taxon>
        <taxon>Forsythieae</taxon>
        <taxon>Forsythia</taxon>
    </lineage>
</organism>
<dbReference type="AlphaFoldDB" id="A0ABD1RKL2"/>
<feature type="region of interest" description="Disordered" evidence="1">
    <location>
        <begin position="91"/>
        <end position="110"/>
    </location>
</feature>
<dbReference type="EMBL" id="JBFOLJ010000012">
    <property type="protein sequence ID" value="KAL2488912.1"/>
    <property type="molecule type" value="Genomic_DNA"/>
</dbReference>
<comment type="caution">
    <text evidence="2">The sequence shown here is derived from an EMBL/GenBank/DDBJ whole genome shotgun (WGS) entry which is preliminary data.</text>
</comment>
<reference evidence="3" key="1">
    <citation type="submission" date="2024-07" db="EMBL/GenBank/DDBJ databases">
        <title>Two chromosome-level genome assemblies of Korean endemic species Abeliophyllum distichum and Forsythia ovata (Oleaceae).</title>
        <authorList>
            <person name="Jang H."/>
        </authorList>
    </citation>
    <scope>NUCLEOTIDE SEQUENCE [LARGE SCALE GENOMIC DNA]</scope>
</reference>
<proteinExistence type="predicted"/>
<gene>
    <name evidence="2" type="ORF">Fot_42204</name>
</gene>
<name>A0ABD1RKL2_9LAMI</name>
<evidence type="ECO:0000313" key="3">
    <source>
        <dbReference type="Proteomes" id="UP001604277"/>
    </source>
</evidence>
<protein>
    <submittedName>
        <fullName evidence="2">Uncharacterized protein</fullName>
    </submittedName>
</protein>
<keyword evidence="3" id="KW-1185">Reference proteome</keyword>
<evidence type="ECO:0000256" key="1">
    <source>
        <dbReference type="SAM" id="MobiDB-lite"/>
    </source>
</evidence>